<evidence type="ECO:0000313" key="6">
    <source>
        <dbReference type="RefSeq" id="XP_052754561.1"/>
    </source>
</evidence>
<dbReference type="SUPFAM" id="SSF56672">
    <property type="entry name" value="DNA/RNA polymerases"/>
    <property type="match status" value="1"/>
</dbReference>
<gene>
    <name evidence="6" type="primary">LOC128201476</name>
</gene>
<evidence type="ECO:0000256" key="1">
    <source>
        <dbReference type="SAM" id="Coils"/>
    </source>
</evidence>
<feature type="coiled-coil region" evidence="1">
    <location>
        <begin position="266"/>
        <end position="293"/>
    </location>
</feature>
<dbReference type="Pfam" id="PF00078">
    <property type="entry name" value="RVT_1"/>
    <property type="match status" value="1"/>
</dbReference>
<dbReference type="SUPFAM" id="SSF56219">
    <property type="entry name" value="DNase I-like"/>
    <property type="match status" value="1"/>
</dbReference>
<evidence type="ECO:0000256" key="2">
    <source>
        <dbReference type="SAM" id="MobiDB-lite"/>
    </source>
</evidence>
<protein>
    <submittedName>
        <fullName evidence="6">Uncharacterized protein LOC128201476</fullName>
    </submittedName>
</protein>
<organism evidence="5 6">
    <name type="scientific">Galleria mellonella</name>
    <name type="common">Greater wax moth</name>
    <dbReference type="NCBI Taxonomy" id="7137"/>
    <lineage>
        <taxon>Eukaryota</taxon>
        <taxon>Metazoa</taxon>
        <taxon>Ecdysozoa</taxon>
        <taxon>Arthropoda</taxon>
        <taxon>Hexapoda</taxon>
        <taxon>Insecta</taxon>
        <taxon>Pterygota</taxon>
        <taxon>Neoptera</taxon>
        <taxon>Endopterygota</taxon>
        <taxon>Lepidoptera</taxon>
        <taxon>Glossata</taxon>
        <taxon>Ditrysia</taxon>
        <taxon>Pyraloidea</taxon>
        <taxon>Pyralidae</taxon>
        <taxon>Galleriinae</taxon>
        <taxon>Galleria</taxon>
    </lineage>
</organism>
<proteinExistence type="predicted"/>
<dbReference type="CDD" id="cd09276">
    <property type="entry name" value="Rnase_HI_RT_non_LTR"/>
    <property type="match status" value="1"/>
</dbReference>
<feature type="domain" description="RNase H type-1" evidence="4">
    <location>
        <begin position="1524"/>
        <end position="1657"/>
    </location>
</feature>
<evidence type="ECO:0000259" key="3">
    <source>
        <dbReference type="PROSITE" id="PS50878"/>
    </source>
</evidence>
<evidence type="ECO:0000313" key="5">
    <source>
        <dbReference type="Proteomes" id="UP001652740"/>
    </source>
</evidence>
<dbReference type="PANTHER" id="PTHR19446">
    <property type="entry name" value="REVERSE TRANSCRIPTASES"/>
    <property type="match status" value="1"/>
</dbReference>
<dbReference type="CDD" id="cd09077">
    <property type="entry name" value="R1-I-EN"/>
    <property type="match status" value="1"/>
</dbReference>
<keyword evidence="1" id="KW-0175">Coiled coil</keyword>
<keyword evidence="5" id="KW-1185">Reference proteome</keyword>
<accession>A0ABM3MT66</accession>
<feature type="region of interest" description="Disordered" evidence="2">
    <location>
        <begin position="1"/>
        <end position="76"/>
    </location>
</feature>
<dbReference type="InterPro" id="IPR000477">
    <property type="entry name" value="RT_dom"/>
</dbReference>
<dbReference type="InterPro" id="IPR043502">
    <property type="entry name" value="DNA/RNA_pol_sf"/>
</dbReference>
<dbReference type="PROSITE" id="PS50878">
    <property type="entry name" value="RT_POL"/>
    <property type="match status" value="1"/>
</dbReference>
<name>A0ABM3MT66_GALME</name>
<feature type="domain" description="Reverse transcriptase" evidence="3">
    <location>
        <begin position="1089"/>
        <end position="1360"/>
    </location>
</feature>
<sequence length="1863" mass="208940">MILARSPVRRPVNLPSASAEARKADSAAPQASPPSSGTSSTDFHPTWRPIADTDSSSRSCHGSAHDDNSVFTSLPLPQRTQSNVAVEGADCSERVQTLALGIVSTLRQAKSVTADMRNRAIDSANQIAWLAGNSMARRLKEIEAESAAHKQELMTVRSELGEIKALIASNKAVNIGEGGQIDLNSAFTASALDPLMKEIRTLREELTKREDVCSTTHVTREQLDKILGDKIEAIKADISTAKTAILDMREARHEEVMSLMHEQGTALDAEVALNEIKEQIKEVRTKVQENTKAISDCVERPNSKRIVDLTTSNTATLVEPKTGNQMTKNKPRRPSSYAEALSKPNYAVLIESADPRKTSEDVINQVKQNVNVIDLGIGVNRVTKIKNQKVIMACGSQEERSALQEAIRQKCTQISARSTRDRLPQIRLVGVINSLTDAEIERAVTSQNRHLLGSLPPNSQARVLRKTKGRTQEVKNVTLEVSPSIWKAVQGQKLHIGLQLVPAIDQSPLTQCYKCMGYNHRAAECKEQTRCGHCALEHDTRVCPNRNSTPQCCNCIKAKRELAPHPSYSQDCPDWQKWDVRARNAQNPQDKLKIAQINLGRGHPATQECLREATQQGYSVLLLQEPYVGSKGYLSVGGNSRVIQKIHNRSHPVRSAIVILNPSLRTVESQEWTSEDIVGLKIIVGNDTFTVINIYLDKTYGIEQTMNSLRKIVDSTGTTNLIVAGDANAKSPWWGCDTEDERGSKIMDTFAELGMEVLNQGSQPTFLVYRQGQPCQSIIDITACSSQILNLITDWRVNPNLCSLSDHIPITFSLKATTSLDTHPSSSTRIFYTAKADWTKFEETFINNLEQQNINTKAILDINNTTDLEHLVRKYQDALTNACNESMPKLQSKKSTNCAKWWTTNLSKLKAELKRNRNRIKKANPNARNFVIQEYLNKKEEYKKEIQHAITKSWKEFCTGEERETVWQRSYRIIKHSSKTVSEKLLIGNDGTTLSADESAALLANTFFPEDDPTKDNHDHSQIRQESIAISSINLPIDRQIALFTEHELHSALQQANSKKAPGADAFTADICQKAFKTCPEVLLAIYNRCLLLSYFPEVWKEAYIKVIPKPGKEDYSIPKSYRPIGLLSLLGKTLEKMMARRLQWDLTARGSLHPNQYGFLPQKSTEDALYDALSIVKSAIKSKQLAVMVSLDIQGAFDSAWWPTIITQLDTMGIDENIRQLITSYLSERKIIINYSGVTINRKTNRGCIQGSVCGPILWNVQLNQALEASQYGGVHIQAFADDILLIAQGSTGEEVERNLNQALTKILNWGNKLKLKFAPQKTQAVLFTKKLKYHTPRLVMDGTPIEIRDEVKVLGLIIDRNLNFNSHIRTVSAKALNIYKSVSKMARAQWGLNPSVLKLIYQSVVEPTILYAASCWAHTTSNHYVGKTLDRITRLFAIKICKGHRTTSFSASVVLAGILPLKLKAIEQAELYLIKRGEPLDALPGREFESRTPVSLLPHPTNRKAISFKTINNQSELDDVIDNNWPRFFTDGSKIEGKVGGSVTCWLENKEVYFTSFRLEDFCSVFQAELAAILKAIEKMSKKPKLQAANILSDSRSALESIADPCPLHPLTMKIRQKLQDIAQNGGKVQFYWVKAHVGIHGNERADDLAKTAALKKKIKPIYDRFPLTHAKKILREKSLDKFQKLYTESNTAAVTKMFLPDIRKAYKIVKEIDIDNSITHLLTGHGGNRSYLHRFKLINSPCCQCDSETPQTIQHILFDCQRFAKKRFECEFKLDATLSERNMEYIFENKETRDINQFHFVNPIKSQAIIIGSSRIRCKLNWSEIPALYYDGVPVTYAEKVKNLGLIMDGTLSWENSGHE</sequence>
<dbReference type="InterPro" id="IPR036691">
    <property type="entry name" value="Endo/exonu/phosph_ase_sf"/>
</dbReference>
<dbReference type="RefSeq" id="XP_052754561.1">
    <property type="nucleotide sequence ID" value="XM_052898601.1"/>
</dbReference>
<dbReference type="SUPFAM" id="SSF53098">
    <property type="entry name" value="Ribonuclease H-like"/>
    <property type="match status" value="1"/>
</dbReference>
<dbReference type="InterPro" id="IPR005135">
    <property type="entry name" value="Endo/exonuclease/phosphatase"/>
</dbReference>
<feature type="compositionally biased region" description="Low complexity" evidence="2">
    <location>
        <begin position="26"/>
        <end position="40"/>
    </location>
</feature>
<evidence type="ECO:0000259" key="4">
    <source>
        <dbReference type="PROSITE" id="PS50879"/>
    </source>
</evidence>
<dbReference type="PROSITE" id="PS50879">
    <property type="entry name" value="RNASE_H_1"/>
    <property type="match status" value="1"/>
</dbReference>
<reference evidence="6" key="1">
    <citation type="submission" date="2025-08" db="UniProtKB">
        <authorList>
            <consortium name="RefSeq"/>
        </authorList>
    </citation>
    <scope>IDENTIFICATION</scope>
    <source>
        <tissue evidence="6">Whole larvae</tissue>
    </source>
</reference>
<dbReference type="CDD" id="cd01650">
    <property type="entry name" value="RT_nLTR_like"/>
    <property type="match status" value="1"/>
</dbReference>
<dbReference type="Pfam" id="PF00075">
    <property type="entry name" value="RNase_H"/>
    <property type="match status" value="1"/>
</dbReference>
<dbReference type="Proteomes" id="UP001652740">
    <property type="component" value="Unplaced"/>
</dbReference>
<dbReference type="InterPro" id="IPR036397">
    <property type="entry name" value="RNaseH_sf"/>
</dbReference>
<dbReference type="InterPro" id="IPR002156">
    <property type="entry name" value="RNaseH_domain"/>
</dbReference>
<dbReference type="Gene3D" id="3.30.420.10">
    <property type="entry name" value="Ribonuclease H-like superfamily/Ribonuclease H"/>
    <property type="match status" value="1"/>
</dbReference>
<dbReference type="Gene3D" id="3.60.10.10">
    <property type="entry name" value="Endonuclease/exonuclease/phosphatase"/>
    <property type="match status" value="1"/>
</dbReference>
<dbReference type="InterPro" id="IPR012337">
    <property type="entry name" value="RNaseH-like_sf"/>
</dbReference>
<dbReference type="Pfam" id="PF14529">
    <property type="entry name" value="Exo_endo_phos_2"/>
    <property type="match status" value="1"/>
</dbReference>
<dbReference type="GeneID" id="128201476"/>